<dbReference type="GO" id="GO:0008270">
    <property type="term" value="F:zinc ion binding"/>
    <property type="evidence" value="ECO:0007669"/>
    <property type="project" value="UniProtKB-KW"/>
</dbReference>
<feature type="transmembrane region" description="Helical" evidence="4">
    <location>
        <begin position="271"/>
        <end position="292"/>
    </location>
</feature>
<dbReference type="Proteomes" id="UP000663891">
    <property type="component" value="Unassembled WGS sequence"/>
</dbReference>
<protein>
    <recommendedName>
        <fullName evidence="5">RING-type domain-containing protein</fullName>
    </recommendedName>
</protein>
<name>A0A819UDD8_9BILA</name>
<feature type="transmembrane region" description="Helical" evidence="4">
    <location>
        <begin position="54"/>
        <end position="72"/>
    </location>
</feature>
<dbReference type="GO" id="GO:0006511">
    <property type="term" value="P:ubiquitin-dependent protein catabolic process"/>
    <property type="evidence" value="ECO:0007669"/>
    <property type="project" value="TreeGrafter"/>
</dbReference>
<dbReference type="OrthoDB" id="290834at2759"/>
<evidence type="ECO:0000313" key="6">
    <source>
        <dbReference type="EMBL" id="CAF0886590.1"/>
    </source>
</evidence>
<keyword evidence="4" id="KW-0812">Transmembrane</keyword>
<reference evidence="7" key="1">
    <citation type="submission" date="2021-02" db="EMBL/GenBank/DDBJ databases">
        <authorList>
            <person name="Nowell W R."/>
        </authorList>
    </citation>
    <scope>NUCLEOTIDE SEQUENCE</scope>
</reference>
<dbReference type="EMBL" id="CAJNON010000057">
    <property type="protein sequence ID" value="CAF0886590.1"/>
    <property type="molecule type" value="Genomic_DNA"/>
</dbReference>
<dbReference type="PROSITE" id="PS50089">
    <property type="entry name" value="ZF_RING_2"/>
    <property type="match status" value="1"/>
</dbReference>
<keyword evidence="2" id="KW-0862">Zinc</keyword>
<keyword evidence="4" id="KW-1133">Transmembrane helix</keyword>
<evidence type="ECO:0000313" key="7">
    <source>
        <dbReference type="EMBL" id="CAF4092812.1"/>
    </source>
</evidence>
<dbReference type="SMART" id="SM00184">
    <property type="entry name" value="RING"/>
    <property type="match status" value="1"/>
</dbReference>
<dbReference type="EMBL" id="CAJOAY010005040">
    <property type="protein sequence ID" value="CAF4092812.1"/>
    <property type="molecule type" value="Genomic_DNA"/>
</dbReference>
<feature type="domain" description="RING-type" evidence="5">
    <location>
        <begin position="508"/>
        <end position="551"/>
    </location>
</feature>
<evidence type="ECO:0000256" key="4">
    <source>
        <dbReference type="SAM" id="Phobius"/>
    </source>
</evidence>
<dbReference type="SUPFAM" id="SSF57850">
    <property type="entry name" value="RING/U-box"/>
    <property type="match status" value="1"/>
</dbReference>
<evidence type="ECO:0000259" key="5">
    <source>
        <dbReference type="PROSITE" id="PS50089"/>
    </source>
</evidence>
<dbReference type="Proteomes" id="UP000663881">
    <property type="component" value="Unassembled WGS sequence"/>
</dbReference>
<organism evidence="7 8">
    <name type="scientific">Adineta steineri</name>
    <dbReference type="NCBI Taxonomy" id="433720"/>
    <lineage>
        <taxon>Eukaryota</taxon>
        <taxon>Metazoa</taxon>
        <taxon>Spiralia</taxon>
        <taxon>Gnathifera</taxon>
        <taxon>Rotifera</taxon>
        <taxon>Eurotatoria</taxon>
        <taxon>Bdelloidea</taxon>
        <taxon>Adinetida</taxon>
        <taxon>Adinetidae</taxon>
        <taxon>Adineta</taxon>
    </lineage>
</organism>
<dbReference type="InterPro" id="IPR051826">
    <property type="entry name" value="E3_ubiquitin-ligase_domain"/>
</dbReference>
<dbReference type="InterPro" id="IPR001841">
    <property type="entry name" value="Znf_RING"/>
</dbReference>
<accession>A0A819UDD8</accession>
<gene>
    <name evidence="7" type="ORF">OKA104_LOCUS35238</name>
    <name evidence="6" type="ORF">VCS650_LOCUS8543</name>
</gene>
<dbReference type="GO" id="GO:0061630">
    <property type="term" value="F:ubiquitin protein ligase activity"/>
    <property type="evidence" value="ECO:0007669"/>
    <property type="project" value="TreeGrafter"/>
</dbReference>
<dbReference type="PANTHER" id="PTHR22765">
    <property type="entry name" value="RING FINGER AND PROTEASE ASSOCIATED DOMAIN-CONTAINING"/>
    <property type="match status" value="1"/>
</dbReference>
<evidence type="ECO:0000256" key="3">
    <source>
        <dbReference type="PROSITE-ProRule" id="PRU00175"/>
    </source>
</evidence>
<keyword evidence="1 3" id="KW-0479">Metal-binding</keyword>
<proteinExistence type="predicted"/>
<sequence length="561" mass="66693">MTSTTQKSFYLHSSQNRRLYPVSDYPITHLLHRRNIHHRRLEQPIYKKNFHGTFNFLVFWTLAGAFFFQFHVQVYNAMFGPSHFTQKQFVKYVNQFKNSQSFLSKFGGIKYIQVELNEDNIQNSISQYDTIRQFSDSQIRDDHIATFKRIKHPFIYVKLPTNSQKYFHRHHPIRFQSYSIQTLQCIVRNLPRNSAYTYQTWTEKSEYIQYINEEYAKNSTEFNKAVLTKCGVLIGYLDELLYERAFTGRGEHKFTSYDIVLNMTDSYYYSYFLYLFYGIIFIVPFLICLKNFSRYLSNIIKFKLFRLFGICLFSLELSPKVIEQLRYLNINGLPHEPLLELDRLIKESSYKYWENLVIIRNDSGQLFVVLLKMGENKRSDRVDKSSPFSICPVIQIRKITHTDGICCGKDLSWIRWPVATTGRHKYANWLHHQLLGISDNYKRRITLINEENNIQRSKIEQQRMTENVNNRQTFTTPATAEFIAEFRLQHEHNIQVVNMDMMNEQNTCAICLEDLTIGEVYARWPCSGAHLFHYDCMQEVLRTSNTCPICREKIKDIPTRS</sequence>
<dbReference type="InterPro" id="IPR013083">
    <property type="entry name" value="Znf_RING/FYVE/PHD"/>
</dbReference>
<evidence type="ECO:0000313" key="8">
    <source>
        <dbReference type="Proteomes" id="UP000663881"/>
    </source>
</evidence>
<keyword evidence="4" id="KW-0472">Membrane</keyword>
<evidence type="ECO:0000256" key="1">
    <source>
        <dbReference type="ARBA" id="ARBA00022771"/>
    </source>
</evidence>
<dbReference type="AlphaFoldDB" id="A0A819UDD8"/>
<keyword evidence="1 3" id="KW-0863">Zinc-finger</keyword>
<dbReference type="Pfam" id="PF13639">
    <property type="entry name" value="zf-RING_2"/>
    <property type="match status" value="1"/>
</dbReference>
<dbReference type="Gene3D" id="3.30.40.10">
    <property type="entry name" value="Zinc/RING finger domain, C3HC4 (zinc finger)"/>
    <property type="match status" value="1"/>
</dbReference>
<evidence type="ECO:0000256" key="2">
    <source>
        <dbReference type="ARBA" id="ARBA00022833"/>
    </source>
</evidence>
<comment type="caution">
    <text evidence="7">The sequence shown here is derived from an EMBL/GenBank/DDBJ whole genome shotgun (WGS) entry which is preliminary data.</text>
</comment>